<dbReference type="VEuPathDB" id="VectorBase:AFUN014310"/>
<organism evidence="1">
    <name type="scientific">Anopheles funestus</name>
    <name type="common">African malaria mosquito</name>
    <dbReference type="NCBI Taxonomy" id="62324"/>
    <lineage>
        <taxon>Eukaryota</taxon>
        <taxon>Metazoa</taxon>
        <taxon>Ecdysozoa</taxon>
        <taxon>Arthropoda</taxon>
        <taxon>Hexapoda</taxon>
        <taxon>Insecta</taxon>
        <taxon>Pterygota</taxon>
        <taxon>Neoptera</taxon>
        <taxon>Endopterygota</taxon>
        <taxon>Diptera</taxon>
        <taxon>Nematocera</taxon>
        <taxon>Culicoidea</taxon>
        <taxon>Culicidae</taxon>
        <taxon>Anophelinae</taxon>
        <taxon>Anopheles</taxon>
    </lineage>
</organism>
<proteinExistence type="predicted"/>
<reference evidence="1" key="1">
    <citation type="submission" date="2020-05" db="UniProtKB">
        <authorList>
            <consortium name="EnsemblMetazoa"/>
        </authorList>
    </citation>
    <scope>IDENTIFICATION</scope>
    <source>
        <strain evidence="1">FUMOZ</strain>
    </source>
</reference>
<sequence>MVGKTRLQDGDRVTLLGCLIVGEEVVDCRVVARSLIGEPIFVTAHLHTNEHAHITKHTP</sequence>
<evidence type="ECO:0000313" key="1">
    <source>
        <dbReference type="EnsemblMetazoa" id="AFUN014310-PA"/>
    </source>
</evidence>
<dbReference type="EnsemblMetazoa" id="AFUN014310-RA">
    <property type="protein sequence ID" value="AFUN014310-PA"/>
    <property type="gene ID" value="AFUN014310"/>
</dbReference>
<protein>
    <submittedName>
        <fullName evidence="1">Uncharacterized protein</fullName>
    </submittedName>
</protein>
<dbReference type="AlphaFoldDB" id="A0A182S1E9"/>
<name>A0A182S1E9_ANOFN</name>
<accession>A0A182S1E9</accession>